<evidence type="ECO:0000313" key="2">
    <source>
        <dbReference type="EMBL" id="PSH65087.1"/>
    </source>
</evidence>
<name>A0A2P7BF32_9HYPH</name>
<dbReference type="InterPro" id="IPR000792">
    <property type="entry name" value="Tscrpt_reg_LuxR_C"/>
</dbReference>
<dbReference type="OrthoDB" id="4457864at2"/>
<keyword evidence="3" id="KW-1185">Reference proteome</keyword>
<dbReference type="Proteomes" id="UP000241764">
    <property type="component" value="Unassembled WGS sequence"/>
</dbReference>
<sequence>MGQDRLTDRVGRWPAPVFDEKRVATIGSAVAEAIDAAALGSAAWDEVPRVLGEAFPGSLCSLLNHNVAENKLNFQAVHNIDPEFLKSYAEHYAPLNPWISLWQTVESGTVLIAERDCPARLFADTEFYNDWLRPQNIEAAVGIKVEGSLREVIHLPMHYPLSKAGTYDRAAAEVFARIRGHLRRAVDLGHLLRKRTEDAMAGAALVERACCAAFVIDGDGQLREANQRAVDLFSEGSVTVLRHGGVSLADTRADKLFRNEISALSKGLPATLSRIPLCTDHRNWQVSLAPLPTMSGAAGGILSLFPIRPMVLVSIRDLDARVRDPGDLSAFALQYRLTRAEIAFCERLADGHSLAEAADMLGIKVETARDRVKSIFHKTGTHRQGQLVAMLGVCMQG</sequence>
<accession>A0A2P7BF32</accession>
<dbReference type="SMART" id="SM00421">
    <property type="entry name" value="HTH_LUXR"/>
    <property type="match status" value="1"/>
</dbReference>
<comment type="caution">
    <text evidence="2">The sequence shown here is derived from an EMBL/GenBank/DDBJ whole genome shotgun (WGS) entry which is preliminary data.</text>
</comment>
<dbReference type="EMBL" id="PGGM01000003">
    <property type="protein sequence ID" value="PSH65087.1"/>
    <property type="molecule type" value="Genomic_DNA"/>
</dbReference>
<dbReference type="GO" id="GO:0003677">
    <property type="term" value="F:DNA binding"/>
    <property type="evidence" value="ECO:0007669"/>
    <property type="project" value="InterPro"/>
</dbReference>
<feature type="domain" description="HTH luxR-type" evidence="1">
    <location>
        <begin position="334"/>
        <end position="391"/>
    </location>
</feature>
<organism evidence="2 3">
    <name type="scientific">Phyllobacterium sophorae</name>
    <dbReference type="NCBI Taxonomy" id="1520277"/>
    <lineage>
        <taxon>Bacteria</taxon>
        <taxon>Pseudomonadati</taxon>
        <taxon>Pseudomonadota</taxon>
        <taxon>Alphaproteobacteria</taxon>
        <taxon>Hyphomicrobiales</taxon>
        <taxon>Phyllobacteriaceae</taxon>
        <taxon>Phyllobacterium</taxon>
    </lineage>
</organism>
<dbReference type="Gene3D" id="1.10.10.10">
    <property type="entry name" value="Winged helix-like DNA-binding domain superfamily/Winged helix DNA-binding domain"/>
    <property type="match status" value="1"/>
</dbReference>
<proteinExistence type="predicted"/>
<dbReference type="GO" id="GO:0006355">
    <property type="term" value="P:regulation of DNA-templated transcription"/>
    <property type="evidence" value="ECO:0007669"/>
    <property type="project" value="InterPro"/>
</dbReference>
<evidence type="ECO:0000259" key="1">
    <source>
        <dbReference type="SMART" id="SM00421"/>
    </source>
</evidence>
<gene>
    <name evidence="2" type="ORF">CU103_08625</name>
</gene>
<reference evidence="3" key="1">
    <citation type="submission" date="2017-11" db="EMBL/GenBank/DDBJ databases">
        <authorList>
            <person name="Kuznetsova I."/>
            <person name="Sazanova A."/>
            <person name="Chirak E."/>
            <person name="Safronova V."/>
            <person name="Willems A."/>
        </authorList>
    </citation>
    <scope>NUCLEOTIDE SEQUENCE [LARGE SCALE GENOMIC DNA]</scope>
    <source>
        <strain evidence="3">CCBAU 03422</strain>
    </source>
</reference>
<dbReference type="InterPro" id="IPR036388">
    <property type="entry name" value="WH-like_DNA-bd_sf"/>
</dbReference>
<dbReference type="AlphaFoldDB" id="A0A2P7BF32"/>
<dbReference type="InterPro" id="IPR016032">
    <property type="entry name" value="Sig_transdc_resp-reg_C-effctor"/>
</dbReference>
<dbReference type="SUPFAM" id="SSF46894">
    <property type="entry name" value="C-terminal effector domain of the bipartite response regulators"/>
    <property type="match status" value="1"/>
</dbReference>
<protein>
    <recommendedName>
        <fullName evidence="1">HTH luxR-type domain-containing protein</fullName>
    </recommendedName>
</protein>
<evidence type="ECO:0000313" key="3">
    <source>
        <dbReference type="Proteomes" id="UP000241764"/>
    </source>
</evidence>